<evidence type="ECO:0000313" key="3">
    <source>
        <dbReference type="Proteomes" id="UP000032141"/>
    </source>
</evidence>
<feature type="compositionally biased region" description="Basic and acidic residues" evidence="1">
    <location>
        <begin position="105"/>
        <end position="118"/>
    </location>
</feature>
<feature type="compositionally biased region" description="Basic residues" evidence="1">
    <location>
        <begin position="239"/>
        <end position="258"/>
    </location>
</feature>
<dbReference type="Pfam" id="PF14559">
    <property type="entry name" value="TPR_19"/>
    <property type="match status" value="1"/>
</dbReference>
<evidence type="ECO:0000313" key="2">
    <source>
        <dbReference type="EnsemblPlants" id="Bo5g024000.1"/>
    </source>
</evidence>
<feature type="region of interest" description="Disordered" evidence="1">
    <location>
        <begin position="233"/>
        <end position="262"/>
    </location>
</feature>
<dbReference type="InterPro" id="IPR039340">
    <property type="entry name" value="Tfc4/TFIIIC-102/Sfc4"/>
</dbReference>
<dbReference type="HOGENOM" id="CLU_002391_1_0_1"/>
<keyword evidence="3" id="KW-1185">Reference proteome</keyword>
<feature type="compositionally biased region" description="Acidic residues" evidence="1">
    <location>
        <begin position="139"/>
        <end position="177"/>
    </location>
</feature>
<proteinExistence type="predicted"/>
<dbReference type="STRING" id="109376.A0A0D3CB37"/>
<sequence>MPSWGFGEKFATRYESVRQRTKVGLIDVVARKTQQLSDLNYESHIGKRFLVDTKGVSVCTCFLLFKLGHKSMIWGTLSYNPSSLNTPIRQLRDWFDGRPSRIGKLEGSKIQRMEDKGKGLVGEDEQTSFSVLEGGPSYMEDDGGDASDDNADDDGNSDEGGQVDDDDDDSEERDESEAVSGIPTTFERLEYEALAKKKRKAFTDSQRDGSDKRSRYDAINIWNSTSGEKGFMELYDTGRRRKSRKNKKRGRRQGSKKKVSPEIQKRLSEAFFLHADNKNSEALPIILDVIKQAPTFGRAYHYLSLVYDKLGRTDSLSTRVLRIAATVEGPKSPCWKLLYERSKEQGDLSARSYASKAVQADPENFPLKYEYADLCLNAGKYKEAAETYEQIFRRYPERIEVLDWGTKYFLKSGEGERAANILEDHIKSHPSEVGPDVLDLLASVLMEINAYDRTLKYIHDVRQIYNPGKELPSSLKIRQAICHVRLQEMKQAEIVLSILPREAVSEHSDLIINLADELTNIGNFHTALKYYLLAVNDTVNDGYLFVKVARCYTSLAKRDQAIIFYYKALNELSDPIDARIPLSSLLLEDGNRDEAISVLSPPENPDLDTSKQKAWWKKRKIRMHLCQIYYSEGMLEEFANTALQLVLKWVWRRTVKGKRKRSVLSELQRNRRRRRPRDAQASELRGGPKKWRKIRATLNEAKRIRERAAIKAHNEDMCSESEEEAMKDEEYHRLFVDLCKALASLQRFWEALEIVNLARRLDAKMLPVEIKKELQSLGAKISCDTMDPKQWFDCVRSVIQQHPYRLNAWNCYYKVISRLGKRASSEAKFMHHLRSKYRDCVPPILIAGHHFTVTSRHQDAAREYLEAYKLMPDSPLINLCVGAALINLALGFRLKNRHECLAQGFAFLYNNIRICSNSQEALYNVARAYHHVGLVTLAASYYEKVLAVYEKEYPMPKLPNEDPNVAEERKPVNCDLRKEAAHNLHLIYKHSGAFDLARQVLKDHCTF</sequence>
<protein>
    <submittedName>
        <fullName evidence="2">Uncharacterized protein</fullName>
    </submittedName>
</protein>
<feature type="region of interest" description="Disordered" evidence="1">
    <location>
        <begin position="105"/>
        <end position="185"/>
    </location>
</feature>
<organism evidence="2 3">
    <name type="scientific">Brassica oleracea var. oleracea</name>
    <dbReference type="NCBI Taxonomy" id="109376"/>
    <lineage>
        <taxon>Eukaryota</taxon>
        <taxon>Viridiplantae</taxon>
        <taxon>Streptophyta</taxon>
        <taxon>Embryophyta</taxon>
        <taxon>Tracheophyta</taxon>
        <taxon>Spermatophyta</taxon>
        <taxon>Magnoliopsida</taxon>
        <taxon>eudicotyledons</taxon>
        <taxon>Gunneridae</taxon>
        <taxon>Pentapetalae</taxon>
        <taxon>rosids</taxon>
        <taxon>malvids</taxon>
        <taxon>Brassicales</taxon>
        <taxon>Brassicaceae</taxon>
        <taxon>Brassiceae</taxon>
        <taxon>Brassica</taxon>
    </lineage>
</organism>
<evidence type="ECO:0000256" key="1">
    <source>
        <dbReference type="SAM" id="MobiDB-lite"/>
    </source>
</evidence>
<dbReference type="Gramene" id="Bo5g024000.1">
    <property type="protein sequence ID" value="Bo5g024000.1"/>
    <property type="gene ID" value="Bo5g024000"/>
</dbReference>
<dbReference type="PANTHER" id="PTHR23082">
    <property type="entry name" value="TRANSCRIPTION INITIATION FACTOR IIIC TFIIIC , POLYPEPTIDE 3-RELATED"/>
    <property type="match status" value="1"/>
</dbReference>
<dbReference type="InterPro" id="IPR011990">
    <property type="entry name" value="TPR-like_helical_dom_sf"/>
</dbReference>
<accession>A0A0D3CB37</accession>
<name>A0A0D3CB37_BRAOL</name>
<dbReference type="SUPFAM" id="SSF48452">
    <property type="entry name" value="TPR-like"/>
    <property type="match status" value="2"/>
</dbReference>
<dbReference type="InterPro" id="IPR019734">
    <property type="entry name" value="TPR_rpt"/>
</dbReference>
<dbReference type="Proteomes" id="UP000032141">
    <property type="component" value="Chromosome C5"/>
</dbReference>
<dbReference type="EnsemblPlants" id="Bo5g024000.1">
    <property type="protein sequence ID" value="Bo5g024000.1"/>
    <property type="gene ID" value="Bo5g024000"/>
</dbReference>
<feature type="region of interest" description="Disordered" evidence="1">
    <location>
        <begin position="666"/>
        <end position="687"/>
    </location>
</feature>
<dbReference type="SMART" id="SM00028">
    <property type="entry name" value="TPR"/>
    <property type="match status" value="4"/>
</dbReference>
<dbReference type="PANTHER" id="PTHR23082:SF0">
    <property type="entry name" value="GENERAL TRANSCRIPTION FACTOR 3C POLYPEPTIDE 3"/>
    <property type="match status" value="1"/>
</dbReference>
<dbReference type="GO" id="GO:0000127">
    <property type="term" value="C:transcription factor TFIIIC complex"/>
    <property type="evidence" value="ECO:0007669"/>
    <property type="project" value="TreeGrafter"/>
</dbReference>
<dbReference type="FunFam" id="1.25.40.10:FF:000413">
    <property type="entry name" value="General transcription factor 3C polypeptide 3"/>
    <property type="match status" value="1"/>
</dbReference>
<dbReference type="AlphaFoldDB" id="A0A0D3CB37"/>
<reference evidence="2" key="2">
    <citation type="submission" date="2015-03" db="UniProtKB">
        <authorList>
            <consortium name="EnsemblPlants"/>
        </authorList>
    </citation>
    <scope>IDENTIFICATION</scope>
</reference>
<dbReference type="Gene3D" id="1.25.40.10">
    <property type="entry name" value="Tetratricopeptide repeat domain"/>
    <property type="match status" value="3"/>
</dbReference>
<reference evidence="2 3" key="1">
    <citation type="journal article" date="2014" name="Genome Biol.">
        <title>Transcriptome and methylome profiling reveals relics of genome dominance in the mesopolyploid Brassica oleracea.</title>
        <authorList>
            <person name="Parkin I.A."/>
            <person name="Koh C."/>
            <person name="Tang H."/>
            <person name="Robinson S.J."/>
            <person name="Kagale S."/>
            <person name="Clarke W.E."/>
            <person name="Town C.D."/>
            <person name="Nixon J."/>
            <person name="Krishnakumar V."/>
            <person name="Bidwell S.L."/>
            <person name="Denoeud F."/>
            <person name="Belcram H."/>
            <person name="Links M.G."/>
            <person name="Just J."/>
            <person name="Clarke C."/>
            <person name="Bender T."/>
            <person name="Huebert T."/>
            <person name="Mason A.S."/>
            <person name="Pires J.C."/>
            <person name="Barker G."/>
            <person name="Moore J."/>
            <person name="Walley P.G."/>
            <person name="Manoli S."/>
            <person name="Batley J."/>
            <person name="Edwards D."/>
            <person name="Nelson M.N."/>
            <person name="Wang X."/>
            <person name="Paterson A.H."/>
            <person name="King G."/>
            <person name="Bancroft I."/>
            <person name="Chalhoub B."/>
            <person name="Sharpe A.G."/>
        </authorList>
    </citation>
    <scope>NUCLEOTIDE SEQUENCE</scope>
    <source>
        <strain evidence="2 3">cv. TO1000</strain>
    </source>
</reference>
<dbReference type="GO" id="GO:0006383">
    <property type="term" value="P:transcription by RNA polymerase III"/>
    <property type="evidence" value="ECO:0007669"/>
    <property type="project" value="InterPro"/>
</dbReference>
<dbReference type="eggNOG" id="KOG2076">
    <property type="taxonomic scope" value="Eukaryota"/>
</dbReference>